<dbReference type="Pfam" id="PF02683">
    <property type="entry name" value="DsbD_TM"/>
    <property type="match status" value="1"/>
</dbReference>
<feature type="transmembrane region" description="Helical" evidence="8">
    <location>
        <begin position="177"/>
        <end position="201"/>
    </location>
</feature>
<evidence type="ECO:0000256" key="6">
    <source>
        <dbReference type="ARBA" id="ARBA00023136"/>
    </source>
</evidence>
<feature type="transmembrane region" description="Helical" evidence="8">
    <location>
        <begin position="262"/>
        <end position="285"/>
    </location>
</feature>
<proteinExistence type="predicted"/>
<feature type="transmembrane region" description="Helical" evidence="8">
    <location>
        <begin position="352"/>
        <end position="369"/>
    </location>
</feature>
<evidence type="ECO:0000313" key="11">
    <source>
        <dbReference type="Proteomes" id="UP001162135"/>
    </source>
</evidence>
<feature type="domain" description="Thioredoxin" evidence="9">
    <location>
        <begin position="370"/>
        <end position="511"/>
    </location>
</feature>
<keyword evidence="3 8" id="KW-0812">Transmembrane</keyword>
<feature type="compositionally biased region" description="Polar residues" evidence="7">
    <location>
        <begin position="65"/>
        <end position="81"/>
    </location>
</feature>
<dbReference type="InterPro" id="IPR013766">
    <property type="entry name" value="Thioredoxin_domain"/>
</dbReference>
<evidence type="ECO:0000256" key="7">
    <source>
        <dbReference type="SAM" id="MobiDB-lite"/>
    </source>
</evidence>
<reference evidence="10" key="1">
    <citation type="journal article" date="2015" name="Antonie Van Leeuwenhoek">
        <title>Comparative 16S rRNA signatures and multilocus sequence analysis for the genus Salinicola and description of Salinicola acroporae sp. nov., isolated from coral Acropora digitifera.</title>
        <authorList>
            <person name="Lepcha R.T."/>
            <person name="Poddar A."/>
            <person name="Schumann P."/>
            <person name="Das S.K."/>
        </authorList>
    </citation>
    <scope>NUCLEOTIDE SEQUENCE</scope>
    <source>
        <strain evidence="10">S4-41</strain>
    </source>
</reference>
<protein>
    <submittedName>
        <fullName evidence="10">Thiol:disulfide interchange protein</fullName>
    </submittedName>
</protein>
<dbReference type="Pfam" id="PF13899">
    <property type="entry name" value="Thioredoxin_7"/>
    <property type="match status" value="1"/>
</dbReference>
<feature type="transmembrane region" description="Helical" evidence="8">
    <location>
        <begin position="145"/>
        <end position="165"/>
    </location>
</feature>
<dbReference type="Gene3D" id="3.40.30.10">
    <property type="entry name" value="Glutaredoxin"/>
    <property type="match status" value="1"/>
</dbReference>
<gene>
    <name evidence="10" type="ORF">CUR86_15220</name>
</gene>
<comment type="caution">
    <text evidence="10">The sequence shown here is derived from an EMBL/GenBank/DDBJ whole genome shotgun (WGS) entry which is preliminary data.</text>
</comment>
<feature type="region of interest" description="Disordered" evidence="7">
    <location>
        <begin position="1"/>
        <end position="81"/>
    </location>
</feature>
<evidence type="ECO:0000256" key="5">
    <source>
        <dbReference type="ARBA" id="ARBA00022989"/>
    </source>
</evidence>
<dbReference type="SUPFAM" id="SSF52833">
    <property type="entry name" value="Thioredoxin-like"/>
    <property type="match status" value="1"/>
</dbReference>
<keyword evidence="2" id="KW-1003">Cell membrane</keyword>
<dbReference type="PROSITE" id="PS51352">
    <property type="entry name" value="THIOREDOXIN_2"/>
    <property type="match status" value="1"/>
</dbReference>
<feature type="transmembrane region" description="Helical" evidence="8">
    <location>
        <begin position="297"/>
        <end position="315"/>
    </location>
</feature>
<sequence length="525" mass="54526">MRRRRALLPPEHWTLEAKAGPPPAAYTDATRDAKASPIERAANDPFSASGDDAPLSNPARAPDSVRSTPVPSASDAPTLSNASADGRFRSLLDTGIGLSALGLFFLAGLGLTFTPCVLPMLPILTAIIVGQNARRGRALALSASYVAGMAVTFTLLGTLMGIFGASLNLQARLQSGWVLIPFALLFALFAIAMFGAFDLRLPSAIGQRVDAWQNRLQRSGPAGLAAAGALSVLVVSPCVSAPLAGALVFISTTGETLGGALALLALALGMGAPLILVGTFGGQWLPRTGAWMQGVKAVFGVMLLGVAIWLIERLLPGPVGLLLWGALTLGCALALGALDMRATAGWPRARQAAGWALLVWGTAMIWGAAQGGGDPLQPLAGTDAQAADKVARPAFQTVDDLDRLEAALASARAAGRPVMVDVSADWCISCKVMEQRVFPASPVADRLADFMLIRADVTRNVAASRDLLDHYGLFGPPGLLFFAGGKELRDARIQGEIDAPALASHLEAVQQRVRDIGPVGPPHGS</sequence>
<evidence type="ECO:0000256" key="4">
    <source>
        <dbReference type="ARBA" id="ARBA00022748"/>
    </source>
</evidence>
<dbReference type="EMBL" id="PGFS01000001">
    <property type="protein sequence ID" value="MDH4573647.1"/>
    <property type="molecule type" value="Genomic_DNA"/>
</dbReference>
<keyword evidence="4" id="KW-0201">Cytochrome c-type biogenesis</keyword>
<dbReference type="InterPro" id="IPR003834">
    <property type="entry name" value="Cyt_c_assmbl_TM_dom"/>
</dbReference>
<comment type="subcellular location">
    <subcellularLocation>
        <location evidence="1">Cell membrane</location>
        <topology evidence="1">Multi-pass membrane protein</topology>
    </subcellularLocation>
</comment>
<dbReference type="Proteomes" id="UP001162135">
    <property type="component" value="Unassembled WGS sequence"/>
</dbReference>
<feature type="transmembrane region" description="Helical" evidence="8">
    <location>
        <begin position="321"/>
        <end position="340"/>
    </location>
</feature>
<feature type="transmembrane region" description="Helical" evidence="8">
    <location>
        <begin position="117"/>
        <end position="133"/>
    </location>
</feature>
<evidence type="ECO:0000256" key="3">
    <source>
        <dbReference type="ARBA" id="ARBA00022692"/>
    </source>
</evidence>
<evidence type="ECO:0000256" key="1">
    <source>
        <dbReference type="ARBA" id="ARBA00004651"/>
    </source>
</evidence>
<keyword evidence="6 8" id="KW-0472">Membrane</keyword>
<keyword evidence="11" id="KW-1185">Reference proteome</keyword>
<dbReference type="PANTHER" id="PTHR32234">
    <property type="entry name" value="THIOL:DISULFIDE INTERCHANGE PROTEIN DSBD"/>
    <property type="match status" value="1"/>
</dbReference>
<evidence type="ECO:0000256" key="2">
    <source>
        <dbReference type="ARBA" id="ARBA00022475"/>
    </source>
</evidence>
<keyword evidence="5 8" id="KW-1133">Transmembrane helix</keyword>
<evidence type="ECO:0000256" key="8">
    <source>
        <dbReference type="SAM" id="Phobius"/>
    </source>
</evidence>
<dbReference type="CDD" id="cd02953">
    <property type="entry name" value="DsbDgamma"/>
    <property type="match status" value="1"/>
</dbReference>
<name>A0ABT6I7C7_9GAMM</name>
<reference evidence="10" key="2">
    <citation type="submission" date="2017-11" db="EMBL/GenBank/DDBJ databases">
        <authorList>
            <person name="Das S.K."/>
        </authorList>
    </citation>
    <scope>NUCLEOTIDE SEQUENCE</scope>
    <source>
        <strain evidence="10">S4-41</strain>
    </source>
</reference>
<dbReference type="InterPro" id="IPR036249">
    <property type="entry name" value="Thioredoxin-like_sf"/>
</dbReference>
<accession>A0ABT6I7C7</accession>
<dbReference type="PANTHER" id="PTHR32234:SF0">
    <property type="entry name" value="THIOL:DISULFIDE INTERCHANGE PROTEIN DSBD"/>
    <property type="match status" value="1"/>
</dbReference>
<evidence type="ECO:0000313" key="10">
    <source>
        <dbReference type="EMBL" id="MDH4573647.1"/>
    </source>
</evidence>
<evidence type="ECO:0000259" key="9">
    <source>
        <dbReference type="PROSITE" id="PS51352"/>
    </source>
</evidence>
<dbReference type="InterPro" id="IPR035671">
    <property type="entry name" value="DsbD_gamma"/>
</dbReference>
<feature type="transmembrane region" description="Helical" evidence="8">
    <location>
        <begin position="222"/>
        <end position="250"/>
    </location>
</feature>
<organism evidence="10 11">
    <name type="scientific">Salinicola acroporae</name>
    <dbReference type="NCBI Taxonomy" id="1541440"/>
    <lineage>
        <taxon>Bacteria</taxon>
        <taxon>Pseudomonadati</taxon>
        <taxon>Pseudomonadota</taxon>
        <taxon>Gammaproteobacteria</taxon>
        <taxon>Oceanospirillales</taxon>
        <taxon>Halomonadaceae</taxon>
        <taxon>Salinicola</taxon>
    </lineage>
</organism>
<dbReference type="NCBIfam" id="NF001419">
    <property type="entry name" value="PRK00293.1"/>
    <property type="match status" value="1"/>
</dbReference>